<dbReference type="AlphaFoldDB" id="A0A0S2DJZ8"/>
<dbReference type="KEGG" id="lez:GLE_3627"/>
<dbReference type="PATRIC" id="fig|69.6.peg.3571"/>
<gene>
    <name evidence="1" type="ORF">GLE_3627</name>
</gene>
<sequence length="58" mass="6568">MSAGAWRFNRTDRPIPVIRGDGSRAMLFERHIAAITAKAVAFSIPLFAHRKEIWTESL</sequence>
<proteinExistence type="predicted"/>
<name>A0A0S2DJZ8_LYSEN</name>
<evidence type="ECO:0000313" key="2">
    <source>
        <dbReference type="Proteomes" id="UP000061569"/>
    </source>
</evidence>
<organism evidence="1 2">
    <name type="scientific">Lysobacter enzymogenes</name>
    <dbReference type="NCBI Taxonomy" id="69"/>
    <lineage>
        <taxon>Bacteria</taxon>
        <taxon>Pseudomonadati</taxon>
        <taxon>Pseudomonadota</taxon>
        <taxon>Gammaproteobacteria</taxon>
        <taxon>Lysobacterales</taxon>
        <taxon>Lysobacteraceae</taxon>
        <taxon>Lysobacter</taxon>
    </lineage>
</organism>
<dbReference type="Proteomes" id="UP000061569">
    <property type="component" value="Chromosome"/>
</dbReference>
<evidence type="ECO:0000313" key="1">
    <source>
        <dbReference type="EMBL" id="ALN58971.1"/>
    </source>
</evidence>
<accession>A0A0S2DJZ8</accession>
<protein>
    <submittedName>
        <fullName evidence="1">Uncharacterized protein</fullName>
    </submittedName>
</protein>
<dbReference type="EMBL" id="CP013140">
    <property type="protein sequence ID" value="ALN58971.1"/>
    <property type="molecule type" value="Genomic_DNA"/>
</dbReference>
<reference evidence="1 2" key="1">
    <citation type="submission" date="2015-11" db="EMBL/GenBank/DDBJ databases">
        <title>Genome sequences of Lysobacter enzymogenes strain C3 and Lysobacter antibioticus ATCC 29479.</title>
        <authorList>
            <person name="Kobayashi D.Y."/>
        </authorList>
    </citation>
    <scope>NUCLEOTIDE SEQUENCE [LARGE SCALE GENOMIC DNA]</scope>
    <source>
        <strain evidence="1 2">C3</strain>
    </source>
</reference>
<dbReference type="STRING" id="69.GLE_3627"/>